<evidence type="ECO:0000313" key="4">
    <source>
        <dbReference type="Proteomes" id="UP000203902"/>
    </source>
</evidence>
<dbReference type="KEGG" id="vg:30308149"/>
<name>A0A1D8KUH1_9CAUD</name>
<evidence type="ECO:0000313" key="2">
    <source>
        <dbReference type="EMBL" id="AOV62283.1"/>
    </source>
</evidence>
<reference evidence="3 6" key="3">
    <citation type="submission" date="2020-07" db="EMBL/GenBank/DDBJ databases">
        <title>Signatures of coevolution in a cyanophage population.</title>
        <authorList>
            <person name="Abebe J."/>
        </authorList>
    </citation>
    <scope>NUCLEOTIDE SEQUENCE [LARGE SCALE GENOMIC DNA]</scope>
    <source>
        <strain evidence="3">0809CC03</strain>
    </source>
</reference>
<dbReference type="Proteomes" id="UP000510897">
    <property type="component" value="Segment"/>
</dbReference>
<reference evidence="3 6" key="2">
    <citation type="submission" date="2020-06" db="EMBL/GenBank/DDBJ databases">
        <authorList>
            <person name="Puxty R.J."/>
            <person name="Weihe C."/>
            <person name="Marston M.F."/>
            <person name="Martiny J.B.H."/>
        </authorList>
    </citation>
    <scope>NUCLEOTIDE SEQUENCE [LARGE SCALE GENOMIC DNA]</scope>
    <source>
        <strain evidence="3">0809CC03</strain>
    </source>
</reference>
<proteinExistence type="predicted"/>
<dbReference type="EMBL" id="KU686212">
    <property type="protein sequence ID" value="AOV62019.1"/>
    <property type="molecule type" value="Genomic_DNA"/>
</dbReference>
<reference evidence="4 5" key="1">
    <citation type="journal article" date="2016" name="Virology">
        <title>The genomic content and context of auxiliary metabolic genes in marine cyanomyoviruses.</title>
        <authorList>
            <person name="Crummett L.T."/>
            <person name="Puxty R.J."/>
            <person name="Weihe C."/>
            <person name="Marston M.F."/>
            <person name="Martiny J.B."/>
        </authorList>
    </citation>
    <scope>NUCLEOTIDE SEQUENCE [LARGE SCALE GENOMIC DNA]</scope>
    <source>
        <strain evidence="1">0910CC49</strain>
        <strain evidence="2">0910SB42</strain>
    </source>
</reference>
<sequence length="65" mass="7137">MDIRVYCTSEESLNQAVELIQMLDDNASISTWEPDGDDGTYGAFVDGIDDQLATTLGQLYEVSTD</sequence>
<evidence type="ECO:0000313" key="6">
    <source>
        <dbReference type="Proteomes" id="UP000510897"/>
    </source>
</evidence>
<organism evidence="2 5">
    <name type="scientific">Synechococcus phage S-CAM7</name>
    <dbReference type="NCBI Taxonomy" id="1883368"/>
    <lineage>
        <taxon>Viruses</taxon>
        <taxon>Duplodnaviria</taxon>
        <taxon>Heunggongvirae</taxon>
        <taxon>Uroviricota</taxon>
        <taxon>Caudoviricetes</taxon>
        <taxon>Pantevenvirales</taxon>
        <taxon>Kyanoviridae</taxon>
        <taxon>Mazuvirus</taxon>
        <taxon>Mazuvirus scam7</taxon>
    </lineage>
</organism>
<protein>
    <submittedName>
        <fullName evidence="2">Uncharacterized protein</fullName>
    </submittedName>
</protein>
<keyword evidence="4" id="KW-1185">Reference proteome</keyword>
<dbReference type="EMBL" id="KU686213">
    <property type="protein sequence ID" value="AOV62283.1"/>
    <property type="molecule type" value="Genomic_DNA"/>
</dbReference>
<evidence type="ECO:0000313" key="3">
    <source>
        <dbReference type="EMBL" id="QLF86148.1"/>
    </source>
</evidence>
<dbReference type="EMBL" id="MT586120">
    <property type="protein sequence ID" value="QLF86148.1"/>
    <property type="molecule type" value="Genomic_DNA"/>
</dbReference>
<dbReference type="RefSeq" id="YP_009323028.1">
    <property type="nucleotide sequence ID" value="NC_031927.1"/>
</dbReference>
<evidence type="ECO:0000313" key="5">
    <source>
        <dbReference type="Proteomes" id="UP000226384"/>
    </source>
</evidence>
<dbReference type="Proteomes" id="UP000203902">
    <property type="component" value="Segment"/>
</dbReference>
<gene>
    <name evidence="1" type="ORF">C490910_095</name>
    <name evidence="3" type="ORF">CC030809_00092</name>
    <name evidence="2" type="ORF">S420910_094</name>
</gene>
<dbReference type="GeneID" id="30308149"/>
<evidence type="ECO:0000313" key="1">
    <source>
        <dbReference type="EMBL" id="AOV62019.1"/>
    </source>
</evidence>
<dbReference type="Proteomes" id="UP000226384">
    <property type="component" value="Segment"/>
</dbReference>
<accession>A0A1D8KUH1</accession>